<evidence type="ECO:0000256" key="8">
    <source>
        <dbReference type="PROSITE-ProRule" id="PRU00169"/>
    </source>
</evidence>
<dbReference type="GO" id="GO:0043565">
    <property type="term" value="F:sequence-specific DNA binding"/>
    <property type="evidence" value="ECO:0007669"/>
    <property type="project" value="InterPro"/>
</dbReference>
<dbReference type="InterPro" id="IPR009057">
    <property type="entry name" value="Homeodomain-like_sf"/>
</dbReference>
<reference evidence="11" key="2">
    <citation type="submission" date="2020-09" db="EMBL/GenBank/DDBJ databases">
        <authorList>
            <person name="Sun Q."/>
            <person name="Zhou Y."/>
        </authorList>
    </citation>
    <scope>NUCLEOTIDE SEQUENCE</scope>
    <source>
        <strain evidence="11">CGMCC 1.12777</strain>
    </source>
</reference>
<keyword evidence="4" id="KW-0902">Two-component regulatory system</keyword>
<dbReference type="PROSITE" id="PS00041">
    <property type="entry name" value="HTH_ARAC_FAMILY_1"/>
    <property type="match status" value="1"/>
</dbReference>
<evidence type="ECO:0000259" key="10">
    <source>
        <dbReference type="PROSITE" id="PS50110"/>
    </source>
</evidence>
<keyword evidence="5" id="KW-0805">Transcription regulation</keyword>
<dbReference type="InterPro" id="IPR020449">
    <property type="entry name" value="Tscrpt_reg_AraC-type_HTH"/>
</dbReference>
<dbReference type="SUPFAM" id="SSF52172">
    <property type="entry name" value="CheY-like"/>
    <property type="match status" value="1"/>
</dbReference>
<name>A0A8J2ZZ87_9BACL</name>
<dbReference type="Pfam" id="PF12833">
    <property type="entry name" value="HTH_18"/>
    <property type="match status" value="1"/>
</dbReference>
<evidence type="ECO:0000256" key="4">
    <source>
        <dbReference type="ARBA" id="ARBA00023012"/>
    </source>
</evidence>
<dbReference type="Pfam" id="PF00072">
    <property type="entry name" value="Response_reg"/>
    <property type="match status" value="1"/>
</dbReference>
<dbReference type="PANTHER" id="PTHR42713:SF3">
    <property type="entry name" value="TRANSCRIPTIONAL REGULATORY PROTEIN HPTR"/>
    <property type="match status" value="1"/>
</dbReference>
<dbReference type="GO" id="GO:0000160">
    <property type="term" value="P:phosphorelay signal transduction system"/>
    <property type="evidence" value="ECO:0007669"/>
    <property type="project" value="UniProtKB-KW"/>
</dbReference>
<feature type="domain" description="Response regulatory" evidence="10">
    <location>
        <begin position="3"/>
        <end position="120"/>
    </location>
</feature>
<reference evidence="11" key="1">
    <citation type="journal article" date="2014" name="Int. J. Syst. Evol. Microbiol.">
        <title>Complete genome sequence of Corynebacterium casei LMG S-19264T (=DSM 44701T), isolated from a smear-ripened cheese.</title>
        <authorList>
            <consortium name="US DOE Joint Genome Institute (JGI-PGF)"/>
            <person name="Walter F."/>
            <person name="Albersmeier A."/>
            <person name="Kalinowski J."/>
            <person name="Ruckert C."/>
        </authorList>
    </citation>
    <scope>NUCLEOTIDE SEQUENCE</scope>
    <source>
        <strain evidence="11">CGMCC 1.12777</strain>
    </source>
</reference>
<dbReference type="InterPro" id="IPR051552">
    <property type="entry name" value="HptR"/>
</dbReference>
<keyword evidence="3 8" id="KW-0597">Phosphoprotein</keyword>
<keyword evidence="2" id="KW-0963">Cytoplasm</keyword>
<dbReference type="GO" id="GO:0003700">
    <property type="term" value="F:DNA-binding transcription factor activity"/>
    <property type="evidence" value="ECO:0007669"/>
    <property type="project" value="InterPro"/>
</dbReference>
<comment type="subcellular location">
    <subcellularLocation>
        <location evidence="1">Cytoplasm</location>
    </subcellularLocation>
</comment>
<evidence type="ECO:0000313" key="11">
    <source>
        <dbReference type="EMBL" id="GGH86439.1"/>
    </source>
</evidence>
<dbReference type="Proteomes" id="UP000656813">
    <property type="component" value="Unassembled WGS sequence"/>
</dbReference>
<accession>A0A8J2ZZ87</accession>
<keyword evidence="7" id="KW-0804">Transcription</keyword>
<evidence type="ECO:0000256" key="3">
    <source>
        <dbReference type="ARBA" id="ARBA00022553"/>
    </source>
</evidence>
<evidence type="ECO:0000256" key="2">
    <source>
        <dbReference type="ARBA" id="ARBA00022490"/>
    </source>
</evidence>
<dbReference type="EMBL" id="BMFV01000032">
    <property type="protein sequence ID" value="GGH86439.1"/>
    <property type="molecule type" value="Genomic_DNA"/>
</dbReference>
<proteinExistence type="predicted"/>
<evidence type="ECO:0000256" key="5">
    <source>
        <dbReference type="ARBA" id="ARBA00023015"/>
    </source>
</evidence>
<comment type="caution">
    <text evidence="11">The sequence shown here is derived from an EMBL/GenBank/DDBJ whole genome shotgun (WGS) entry which is preliminary data.</text>
</comment>
<dbReference type="Gene3D" id="1.10.10.60">
    <property type="entry name" value="Homeodomain-like"/>
    <property type="match status" value="2"/>
</dbReference>
<sequence length="491" mass="57043">MYKVIIADDNPIICQALLRRIPWKELGLELGGICNNGKEVIEKLSEVSPDIIITDIRMPLKDGLSLIEQLRSRHIHSQIIIVSGYNDYMYLKKAIEFDVISYLFKPIQDEELLKGLNKAINNLRQTEELNHISNFAKTLEQREHIRAFNDCLLYLINSYHFQNLSSPSQGRWILFQIPFNNEHQFHEIDVEKLLDYKKILNKKWPCEIQVLAPVKTLVAVLCPPESRLAEDVTNFVHKLFKWDGILSPHYLLSHTFNNPNQMGKEFITSLTHLYSQIFDSVFSEESNNDSTQVLTMDIQQTLRTHLALSDYSGASQLLMNKLNSYLHKNPELTGFESFIRTTLQIYSEYIPSLTDLSKLMASNILSPLAFDSLERFFELIKNINNEQLKPVDITEEILKYIKRNYTQQLTLTIISKRFHYNNIYLGQLIKQKTGMSFNQYLNKLRVEQAVEILKKNNQVKITDLSFQLGYSDSRYFSKVFKKITGVSPSSI</sequence>
<feature type="modified residue" description="4-aspartylphosphate" evidence="8">
    <location>
        <position position="55"/>
    </location>
</feature>
<dbReference type="InterPro" id="IPR018062">
    <property type="entry name" value="HTH_AraC-typ_CS"/>
</dbReference>
<dbReference type="RefSeq" id="WP_188498597.1">
    <property type="nucleotide sequence ID" value="NZ_BMFV01000032.1"/>
</dbReference>
<dbReference type="InterPro" id="IPR018060">
    <property type="entry name" value="HTH_AraC"/>
</dbReference>
<feature type="domain" description="HTH araC/xylS-type" evidence="9">
    <location>
        <begin position="395"/>
        <end position="491"/>
    </location>
</feature>
<evidence type="ECO:0000256" key="6">
    <source>
        <dbReference type="ARBA" id="ARBA00023125"/>
    </source>
</evidence>
<dbReference type="Gene3D" id="3.40.50.2300">
    <property type="match status" value="1"/>
</dbReference>
<dbReference type="PANTHER" id="PTHR42713">
    <property type="entry name" value="HISTIDINE KINASE-RELATED"/>
    <property type="match status" value="1"/>
</dbReference>
<dbReference type="SMART" id="SM00342">
    <property type="entry name" value="HTH_ARAC"/>
    <property type="match status" value="1"/>
</dbReference>
<dbReference type="GO" id="GO:0005737">
    <property type="term" value="C:cytoplasm"/>
    <property type="evidence" value="ECO:0007669"/>
    <property type="project" value="UniProtKB-SubCell"/>
</dbReference>
<dbReference type="PROSITE" id="PS50110">
    <property type="entry name" value="RESPONSE_REGULATORY"/>
    <property type="match status" value="1"/>
</dbReference>
<dbReference type="SUPFAM" id="SSF46689">
    <property type="entry name" value="Homeodomain-like"/>
    <property type="match status" value="1"/>
</dbReference>
<dbReference type="SMART" id="SM00448">
    <property type="entry name" value="REC"/>
    <property type="match status" value="1"/>
</dbReference>
<organism evidence="11 12">
    <name type="scientific">Pullulanibacillus pueri</name>
    <dbReference type="NCBI Taxonomy" id="1437324"/>
    <lineage>
        <taxon>Bacteria</taxon>
        <taxon>Bacillati</taxon>
        <taxon>Bacillota</taxon>
        <taxon>Bacilli</taxon>
        <taxon>Bacillales</taxon>
        <taxon>Sporolactobacillaceae</taxon>
        <taxon>Pullulanibacillus</taxon>
    </lineage>
</organism>
<dbReference type="PROSITE" id="PS01124">
    <property type="entry name" value="HTH_ARAC_FAMILY_2"/>
    <property type="match status" value="1"/>
</dbReference>
<dbReference type="InterPro" id="IPR001789">
    <property type="entry name" value="Sig_transdc_resp-reg_receiver"/>
</dbReference>
<evidence type="ECO:0000313" key="12">
    <source>
        <dbReference type="Proteomes" id="UP000656813"/>
    </source>
</evidence>
<dbReference type="InterPro" id="IPR011006">
    <property type="entry name" value="CheY-like_superfamily"/>
</dbReference>
<evidence type="ECO:0000256" key="1">
    <source>
        <dbReference type="ARBA" id="ARBA00004496"/>
    </source>
</evidence>
<keyword evidence="12" id="KW-1185">Reference proteome</keyword>
<gene>
    <name evidence="11" type="ORF">GCM10007096_34150</name>
</gene>
<dbReference type="CDD" id="cd17536">
    <property type="entry name" value="REC_YesN-like"/>
    <property type="match status" value="1"/>
</dbReference>
<evidence type="ECO:0008006" key="13">
    <source>
        <dbReference type="Google" id="ProtNLM"/>
    </source>
</evidence>
<evidence type="ECO:0000259" key="9">
    <source>
        <dbReference type="PROSITE" id="PS01124"/>
    </source>
</evidence>
<keyword evidence="6" id="KW-0238">DNA-binding</keyword>
<evidence type="ECO:0000256" key="7">
    <source>
        <dbReference type="ARBA" id="ARBA00023163"/>
    </source>
</evidence>
<dbReference type="PRINTS" id="PR00032">
    <property type="entry name" value="HTHARAC"/>
</dbReference>
<protein>
    <recommendedName>
        <fullName evidence="13">Stage 0 sporulation protein A homolog</fullName>
    </recommendedName>
</protein>
<dbReference type="AlphaFoldDB" id="A0A8J2ZZ87"/>